<evidence type="ECO:0000313" key="10">
    <source>
        <dbReference type="Proteomes" id="UP001158576"/>
    </source>
</evidence>
<protein>
    <submittedName>
        <fullName evidence="9">Oidioi.mRNA.OKI2018_I69.chr1.g1084.t1.cds</fullName>
    </submittedName>
</protein>
<dbReference type="SUPFAM" id="SSF52540">
    <property type="entry name" value="P-loop containing nucleoside triphosphate hydrolases"/>
    <property type="match status" value="1"/>
</dbReference>
<keyword evidence="6" id="KW-0333">Golgi apparatus</keyword>
<evidence type="ECO:0000256" key="6">
    <source>
        <dbReference type="ARBA" id="ARBA00023034"/>
    </source>
</evidence>
<dbReference type="Proteomes" id="UP001158576">
    <property type="component" value="Chromosome 1"/>
</dbReference>
<evidence type="ECO:0000313" key="9">
    <source>
        <dbReference type="EMBL" id="CAG5104081.1"/>
    </source>
</evidence>
<evidence type="ECO:0000256" key="3">
    <source>
        <dbReference type="ARBA" id="ARBA00022692"/>
    </source>
</evidence>
<evidence type="ECO:0000256" key="7">
    <source>
        <dbReference type="ARBA" id="ARBA00023136"/>
    </source>
</evidence>
<keyword evidence="8" id="KW-0325">Glycoprotein</keyword>
<evidence type="ECO:0000256" key="4">
    <source>
        <dbReference type="ARBA" id="ARBA00022968"/>
    </source>
</evidence>
<sequence>MLGVRTGMRTLVSFRSQLRRRSLMSQPMYMYSDFERSFDARAYPVYGYSEQYDVRGFQQDDGNFYENPQNMMQMPAYQMNNPQMAIQPVEPIQPKIEVIPPVDPKPVESQVAVEVPAPISVQEKAEKVSEEKKLSFIPRVAPSQVPVGLNDNIAKSTVAPLSPGDWDYNAPVDPQILDYEADFSIPNANFIFHNKLPKSGSTTMHDILRKLSQKNLFNYKKMDSSLMEFDDDQSLVNYIKENQKTPFFFMQHHFFTNFTSFGLEQPTMINVIREPLDWFSSHYHFKGRRYIEFFCGNGPDCQLPQLARDDDVYKSKMVEVAKRRMLEDYFVVGVLEQFEDTLNLFEKVLPRYYRGALDVYESKMIQTTRNQTKSIGKRTLPDEVATKLRSGALKYELDLYQFARQLFNKQMEALNIPRYQKPAEL</sequence>
<keyword evidence="10" id="KW-1185">Reference proteome</keyword>
<keyword evidence="3" id="KW-0812">Transmembrane</keyword>
<evidence type="ECO:0000256" key="8">
    <source>
        <dbReference type="ARBA" id="ARBA00023180"/>
    </source>
</evidence>
<name>A0ABN7SLT9_OIKDI</name>
<proteinExistence type="predicted"/>
<dbReference type="PANTHER" id="PTHR12129">
    <property type="entry name" value="HEPARAN SULFATE 2-O-SULFOTRANSFERASE"/>
    <property type="match status" value="1"/>
</dbReference>
<keyword evidence="7" id="KW-0472">Membrane</keyword>
<dbReference type="InterPro" id="IPR007734">
    <property type="entry name" value="Heparan_SO4_2-O-STrfase"/>
</dbReference>
<evidence type="ECO:0000256" key="1">
    <source>
        <dbReference type="ARBA" id="ARBA00004323"/>
    </source>
</evidence>
<keyword evidence="5" id="KW-1133">Transmembrane helix</keyword>
<gene>
    <name evidence="9" type="ORF">OKIOD_LOCUS9849</name>
</gene>
<dbReference type="InterPro" id="IPR027417">
    <property type="entry name" value="P-loop_NTPase"/>
</dbReference>
<keyword evidence="2" id="KW-0808">Transferase</keyword>
<reference evidence="9 10" key="1">
    <citation type="submission" date="2021-04" db="EMBL/GenBank/DDBJ databases">
        <authorList>
            <person name="Bliznina A."/>
        </authorList>
    </citation>
    <scope>NUCLEOTIDE SEQUENCE [LARGE SCALE GENOMIC DNA]</scope>
</reference>
<dbReference type="PANTHER" id="PTHR12129:SF15">
    <property type="entry name" value="URONYL 2-SULFOTRANSFERASE"/>
    <property type="match status" value="1"/>
</dbReference>
<comment type="subcellular location">
    <subcellularLocation>
        <location evidence="1">Golgi apparatus membrane</location>
        <topology evidence="1">Single-pass type II membrane protein</topology>
    </subcellularLocation>
</comment>
<organism evidence="9 10">
    <name type="scientific">Oikopleura dioica</name>
    <name type="common">Tunicate</name>
    <dbReference type="NCBI Taxonomy" id="34765"/>
    <lineage>
        <taxon>Eukaryota</taxon>
        <taxon>Metazoa</taxon>
        <taxon>Chordata</taxon>
        <taxon>Tunicata</taxon>
        <taxon>Appendicularia</taxon>
        <taxon>Copelata</taxon>
        <taxon>Oikopleuridae</taxon>
        <taxon>Oikopleura</taxon>
    </lineage>
</organism>
<dbReference type="EMBL" id="OU015566">
    <property type="protein sequence ID" value="CAG5104081.1"/>
    <property type="molecule type" value="Genomic_DNA"/>
</dbReference>
<evidence type="ECO:0000256" key="5">
    <source>
        <dbReference type="ARBA" id="ARBA00022989"/>
    </source>
</evidence>
<keyword evidence="4" id="KW-0735">Signal-anchor</keyword>
<dbReference type="Gene3D" id="3.40.50.300">
    <property type="entry name" value="P-loop containing nucleotide triphosphate hydrolases"/>
    <property type="match status" value="2"/>
</dbReference>
<evidence type="ECO:0000256" key="2">
    <source>
        <dbReference type="ARBA" id="ARBA00022679"/>
    </source>
</evidence>
<accession>A0ABN7SLT9</accession>